<keyword evidence="1 2" id="KW-0808">Transferase</keyword>
<feature type="transmembrane region" description="Helical" evidence="3">
    <location>
        <begin position="127"/>
        <end position="153"/>
    </location>
</feature>
<accession>A0A9W6QW31</accession>
<dbReference type="GO" id="GO:0016020">
    <property type="term" value="C:membrane"/>
    <property type="evidence" value="ECO:0007669"/>
    <property type="project" value="InterPro"/>
</dbReference>
<evidence type="ECO:0000256" key="1">
    <source>
        <dbReference type="ARBA" id="ARBA00022679"/>
    </source>
</evidence>
<evidence type="ECO:0000313" key="5">
    <source>
        <dbReference type="Proteomes" id="UP001165136"/>
    </source>
</evidence>
<dbReference type="InterPro" id="IPR000462">
    <property type="entry name" value="CDP-OH_P_trans"/>
</dbReference>
<comment type="similarity">
    <text evidence="2">Belongs to the CDP-alcohol phosphatidyltransferase class-I family.</text>
</comment>
<evidence type="ECO:0000313" key="4">
    <source>
        <dbReference type="EMBL" id="GLY65149.1"/>
    </source>
</evidence>
<comment type="caution">
    <text evidence="4">The sequence shown here is derived from an EMBL/GenBank/DDBJ whole genome shotgun (WGS) entry which is preliminary data.</text>
</comment>
<dbReference type="Gene3D" id="1.20.120.1760">
    <property type="match status" value="1"/>
</dbReference>
<dbReference type="Pfam" id="PF01066">
    <property type="entry name" value="CDP-OH_P_transf"/>
    <property type="match status" value="1"/>
</dbReference>
<feature type="transmembrane region" description="Helical" evidence="3">
    <location>
        <begin position="30"/>
        <end position="50"/>
    </location>
</feature>
<name>A0A9W6QW31_9PSEU</name>
<evidence type="ECO:0000256" key="2">
    <source>
        <dbReference type="RuleBase" id="RU003750"/>
    </source>
</evidence>
<dbReference type="GO" id="GO:0008654">
    <property type="term" value="P:phospholipid biosynthetic process"/>
    <property type="evidence" value="ECO:0007669"/>
    <property type="project" value="InterPro"/>
</dbReference>
<sequence>MKAITGSAGREQAAAVGTQLLLLVPLHLGWAGWLAGAGYAAALWFILTIARHRTGARSFGPADHVTLARAVLVGCVTALVAAHAATGPLFVAVASVALALDAVDGLVARRTGTVSALGARFDMEVDAFLIMLLSIQASAWLGVWVLAIGLMRYLFVAASRPLPWLRAPLPPSFARKTVAALQGILLVAATSGVFPHPAAIALAAVALATLTWSFGRDVRWLWRRRAPAPPLQDAVSPVQDSMSPIQDAVSPVQEAEIRAGATGVSARVSAFRLRPR</sequence>
<feature type="transmembrane region" description="Helical" evidence="3">
    <location>
        <begin position="71"/>
        <end position="100"/>
    </location>
</feature>
<evidence type="ECO:0000256" key="3">
    <source>
        <dbReference type="SAM" id="Phobius"/>
    </source>
</evidence>
<reference evidence="4" key="1">
    <citation type="submission" date="2023-03" db="EMBL/GenBank/DDBJ databases">
        <title>Amycolatopsis taiwanensis NBRC 103393.</title>
        <authorList>
            <person name="Ichikawa N."/>
            <person name="Sato H."/>
            <person name="Tonouchi N."/>
        </authorList>
    </citation>
    <scope>NUCLEOTIDE SEQUENCE</scope>
    <source>
        <strain evidence="4">NBRC 103393</strain>
    </source>
</reference>
<dbReference type="EMBL" id="BSTI01000003">
    <property type="protein sequence ID" value="GLY65149.1"/>
    <property type="molecule type" value="Genomic_DNA"/>
</dbReference>
<dbReference type="GO" id="GO:0016780">
    <property type="term" value="F:phosphotransferase activity, for other substituted phosphate groups"/>
    <property type="evidence" value="ECO:0007669"/>
    <property type="project" value="InterPro"/>
</dbReference>
<dbReference type="AlphaFoldDB" id="A0A9W6QW31"/>
<organism evidence="4 5">
    <name type="scientific">Amycolatopsis taiwanensis</name>
    <dbReference type="NCBI Taxonomy" id="342230"/>
    <lineage>
        <taxon>Bacteria</taxon>
        <taxon>Bacillati</taxon>
        <taxon>Actinomycetota</taxon>
        <taxon>Actinomycetes</taxon>
        <taxon>Pseudonocardiales</taxon>
        <taxon>Pseudonocardiaceae</taxon>
        <taxon>Amycolatopsis</taxon>
    </lineage>
</organism>
<dbReference type="PROSITE" id="PS00379">
    <property type="entry name" value="CDP_ALCOHOL_P_TRANSF"/>
    <property type="match status" value="1"/>
</dbReference>
<keyword evidence="3" id="KW-0812">Transmembrane</keyword>
<keyword evidence="5" id="KW-1185">Reference proteome</keyword>
<dbReference type="Proteomes" id="UP001165136">
    <property type="component" value="Unassembled WGS sequence"/>
</dbReference>
<proteinExistence type="inferred from homology"/>
<keyword evidence="3" id="KW-1133">Transmembrane helix</keyword>
<dbReference type="InterPro" id="IPR048254">
    <property type="entry name" value="CDP_ALCOHOL_P_TRANSF_CS"/>
</dbReference>
<gene>
    <name evidence="4" type="ORF">Atai01_17680</name>
</gene>
<dbReference type="InterPro" id="IPR043130">
    <property type="entry name" value="CDP-OH_PTrfase_TM_dom"/>
</dbReference>
<keyword evidence="3" id="KW-0472">Membrane</keyword>
<protein>
    <submittedName>
        <fullName evidence="4">Membrane protein</fullName>
    </submittedName>
</protein>
<dbReference type="RefSeq" id="WP_432705756.1">
    <property type="nucleotide sequence ID" value="NZ_BSTI01000003.1"/>
</dbReference>